<dbReference type="AlphaFoldDB" id="A0A183EYX0"/>
<dbReference type="WBParaSite" id="GPUH_0002619101-mRNA-1">
    <property type="protein sequence ID" value="GPUH_0002619101-mRNA-1"/>
    <property type="gene ID" value="GPUH_0002619101"/>
</dbReference>
<evidence type="ECO:0000313" key="2">
    <source>
        <dbReference type="WBParaSite" id="GPUH_0002619101-mRNA-1"/>
    </source>
</evidence>
<name>A0A183EYX0_9BILA</name>
<organism evidence="2">
    <name type="scientific">Gongylonema pulchrum</name>
    <dbReference type="NCBI Taxonomy" id="637853"/>
    <lineage>
        <taxon>Eukaryota</taxon>
        <taxon>Metazoa</taxon>
        <taxon>Ecdysozoa</taxon>
        <taxon>Nematoda</taxon>
        <taxon>Chromadorea</taxon>
        <taxon>Rhabditida</taxon>
        <taxon>Spirurina</taxon>
        <taxon>Spiruromorpha</taxon>
        <taxon>Spiruroidea</taxon>
        <taxon>Gongylonematidae</taxon>
        <taxon>Gongylonema</taxon>
    </lineage>
</organism>
<feature type="compositionally biased region" description="Basic residues" evidence="1">
    <location>
        <begin position="1"/>
        <end position="10"/>
    </location>
</feature>
<evidence type="ECO:0000256" key="1">
    <source>
        <dbReference type="SAM" id="MobiDB-lite"/>
    </source>
</evidence>
<feature type="region of interest" description="Disordered" evidence="1">
    <location>
        <begin position="1"/>
        <end position="41"/>
    </location>
</feature>
<accession>A0A183EYX0</accession>
<sequence>LQMKRRNKERKQRERAATTPAYVPSRGSLLAPQTNGPVYHSGSETRVMARTARLEVTLIGKRGTMK</sequence>
<protein>
    <submittedName>
        <fullName evidence="2">KH_dom_type_1 domain-containing protein</fullName>
    </submittedName>
</protein>
<proteinExistence type="predicted"/>
<reference evidence="2" key="1">
    <citation type="submission" date="2016-06" db="UniProtKB">
        <authorList>
            <consortium name="WormBaseParasite"/>
        </authorList>
    </citation>
    <scope>IDENTIFICATION</scope>
</reference>